<reference evidence="2" key="1">
    <citation type="submission" date="2015-10" db="EMBL/GenBank/DDBJ databases">
        <authorList>
            <person name="Regsiter A."/>
            <person name="william w."/>
        </authorList>
    </citation>
    <scope>NUCLEOTIDE SEQUENCE</scope>
    <source>
        <strain evidence="2">Montdore</strain>
    </source>
</reference>
<organism evidence="2 3">
    <name type="scientific">Tuber aestivum</name>
    <name type="common">summer truffle</name>
    <dbReference type="NCBI Taxonomy" id="59557"/>
    <lineage>
        <taxon>Eukaryota</taxon>
        <taxon>Fungi</taxon>
        <taxon>Dikarya</taxon>
        <taxon>Ascomycota</taxon>
        <taxon>Pezizomycotina</taxon>
        <taxon>Pezizomycetes</taxon>
        <taxon>Pezizales</taxon>
        <taxon>Tuberaceae</taxon>
        <taxon>Tuber</taxon>
    </lineage>
</organism>
<evidence type="ECO:0000256" key="1">
    <source>
        <dbReference type="SAM" id="MobiDB-lite"/>
    </source>
</evidence>
<dbReference type="Proteomes" id="UP001412239">
    <property type="component" value="Unassembled WGS sequence"/>
</dbReference>
<gene>
    <name evidence="2" type="ORF">GSTUAT00004106001</name>
</gene>
<dbReference type="EMBL" id="LN891011">
    <property type="protein sequence ID" value="CUS11849.1"/>
    <property type="molecule type" value="Genomic_DNA"/>
</dbReference>
<evidence type="ECO:0000313" key="2">
    <source>
        <dbReference type="EMBL" id="CUS11849.1"/>
    </source>
</evidence>
<accession>A0A292PWC5</accession>
<feature type="compositionally biased region" description="Basic and acidic residues" evidence="1">
    <location>
        <begin position="21"/>
        <end position="35"/>
    </location>
</feature>
<dbReference type="AlphaFoldDB" id="A0A292PWC5"/>
<sequence>MFYPPRSTRPGHLHTTVVPLRSKDPFKRKKEEIKPSRKRNQPIALRPGTPSAHPLTQGWSSDSVLPGPEDRRYGTVIVPYSRTDRHVPRYSPYHSTTTAAGGEFSRMFRRVSFRLIGNGRNGYCNSGGKGIR</sequence>
<protein>
    <submittedName>
        <fullName evidence="2">Uncharacterized protein</fullName>
    </submittedName>
</protein>
<evidence type="ECO:0000313" key="3">
    <source>
        <dbReference type="Proteomes" id="UP001412239"/>
    </source>
</evidence>
<keyword evidence="3" id="KW-1185">Reference proteome</keyword>
<feature type="region of interest" description="Disordered" evidence="1">
    <location>
        <begin position="21"/>
        <end position="72"/>
    </location>
</feature>
<proteinExistence type="predicted"/>
<name>A0A292PWC5_9PEZI</name>